<gene>
    <name evidence="2" type="primary">Msx1</name>
    <name evidence="2" type="ORF">CDAR_481911</name>
</gene>
<feature type="compositionally biased region" description="Basic and acidic residues" evidence="1">
    <location>
        <begin position="92"/>
        <end position="101"/>
    </location>
</feature>
<organism evidence="2 3">
    <name type="scientific">Caerostris darwini</name>
    <dbReference type="NCBI Taxonomy" id="1538125"/>
    <lineage>
        <taxon>Eukaryota</taxon>
        <taxon>Metazoa</taxon>
        <taxon>Ecdysozoa</taxon>
        <taxon>Arthropoda</taxon>
        <taxon>Chelicerata</taxon>
        <taxon>Arachnida</taxon>
        <taxon>Araneae</taxon>
        <taxon>Araneomorphae</taxon>
        <taxon>Entelegynae</taxon>
        <taxon>Araneoidea</taxon>
        <taxon>Araneidae</taxon>
        <taxon>Caerostris</taxon>
    </lineage>
</organism>
<proteinExistence type="predicted"/>
<dbReference type="Proteomes" id="UP001054837">
    <property type="component" value="Unassembled WGS sequence"/>
</dbReference>
<feature type="compositionally biased region" description="Polar residues" evidence="1">
    <location>
        <begin position="50"/>
        <end position="70"/>
    </location>
</feature>
<dbReference type="AlphaFoldDB" id="A0AAV4QYM5"/>
<accession>A0AAV4QYM5</accession>
<dbReference type="EMBL" id="BPLQ01005131">
    <property type="protein sequence ID" value="GIY12813.1"/>
    <property type="molecule type" value="Genomic_DNA"/>
</dbReference>
<name>A0AAV4QYM5_9ARAC</name>
<feature type="compositionally biased region" description="Low complexity" evidence="1">
    <location>
        <begin position="37"/>
        <end position="49"/>
    </location>
</feature>
<comment type="caution">
    <text evidence="2">The sequence shown here is derived from an EMBL/GenBank/DDBJ whole genome shotgun (WGS) entry which is preliminary data.</text>
</comment>
<keyword evidence="2" id="KW-0371">Homeobox</keyword>
<feature type="region of interest" description="Disordered" evidence="1">
    <location>
        <begin position="1"/>
        <end position="101"/>
    </location>
</feature>
<protein>
    <submittedName>
        <fullName evidence="2">Homeobox protein MSX-1</fullName>
    </submittedName>
</protein>
<sequence>MKMQLPNETDNPSETIINANDSQRTSGVIASHLTMTSVYHSSSRSPSKSPETVPSKQNTKSPNKTISFSVDSILEKSPSSPEQDCKPMNGSLEKHEEDNSSVRRFTMDSLLDNDTKQLPRIPTYVTHSSLQKSGLVQPETNLSPPSIPWNSPFTTVPWFQMSRDVSPIHSKYIF</sequence>
<evidence type="ECO:0000313" key="3">
    <source>
        <dbReference type="Proteomes" id="UP001054837"/>
    </source>
</evidence>
<feature type="compositionally biased region" description="Polar residues" evidence="1">
    <location>
        <begin position="1"/>
        <end position="36"/>
    </location>
</feature>
<dbReference type="GO" id="GO:0003677">
    <property type="term" value="F:DNA binding"/>
    <property type="evidence" value="ECO:0007669"/>
    <property type="project" value="UniProtKB-KW"/>
</dbReference>
<reference evidence="2 3" key="1">
    <citation type="submission" date="2021-06" db="EMBL/GenBank/DDBJ databases">
        <title>Caerostris darwini draft genome.</title>
        <authorList>
            <person name="Kono N."/>
            <person name="Arakawa K."/>
        </authorList>
    </citation>
    <scope>NUCLEOTIDE SEQUENCE [LARGE SCALE GENOMIC DNA]</scope>
</reference>
<keyword evidence="3" id="KW-1185">Reference proteome</keyword>
<evidence type="ECO:0000313" key="2">
    <source>
        <dbReference type="EMBL" id="GIY12813.1"/>
    </source>
</evidence>
<keyword evidence="2" id="KW-0238">DNA-binding</keyword>
<evidence type="ECO:0000256" key="1">
    <source>
        <dbReference type="SAM" id="MobiDB-lite"/>
    </source>
</evidence>